<dbReference type="PROSITE" id="PS51382">
    <property type="entry name" value="SPX"/>
    <property type="match status" value="1"/>
</dbReference>
<dbReference type="EMBL" id="GL996504">
    <property type="protein sequence ID" value="EGW31059.1"/>
    <property type="molecule type" value="Genomic_DNA"/>
</dbReference>
<feature type="region of interest" description="Disordered" evidence="5">
    <location>
        <begin position="869"/>
        <end position="899"/>
    </location>
</feature>
<dbReference type="eggNOG" id="KOG0504">
    <property type="taxonomic scope" value="Eukaryota"/>
</dbReference>
<dbReference type="OrthoDB" id="197419at2759"/>
<dbReference type="InterPro" id="IPR017946">
    <property type="entry name" value="PLC-like_Pdiesterase_TIM-brl"/>
</dbReference>
<dbReference type="PANTHER" id="PTHR22958:SF1">
    <property type="entry name" value="GLYCEROPHOSPHOCHOLINE PHOSPHODIESTERASE GPCPD1"/>
    <property type="match status" value="1"/>
</dbReference>
<evidence type="ECO:0000256" key="2">
    <source>
        <dbReference type="ARBA" id="ARBA00022801"/>
    </source>
</evidence>
<keyword evidence="9" id="KW-1185">Reference proteome</keyword>
<reference evidence="8 9" key="1">
    <citation type="journal article" date="2011" name="Proc. Natl. Acad. Sci. U.S.A.">
        <title>Comparative genomics of xylose-fermenting fungi for enhanced biofuel production.</title>
        <authorList>
            <person name="Wohlbach D.J."/>
            <person name="Kuo A."/>
            <person name="Sato T.K."/>
            <person name="Potts K.M."/>
            <person name="Salamov A.A."/>
            <person name="LaButti K.M."/>
            <person name="Sun H."/>
            <person name="Clum A."/>
            <person name="Pangilinan J.L."/>
            <person name="Lindquist E.A."/>
            <person name="Lucas S."/>
            <person name="Lapidus A."/>
            <person name="Jin M."/>
            <person name="Gunawan C."/>
            <person name="Balan V."/>
            <person name="Dale B.E."/>
            <person name="Jeffries T.W."/>
            <person name="Zinkel R."/>
            <person name="Barry K.W."/>
            <person name="Grigoriev I.V."/>
            <person name="Gasch A.P."/>
        </authorList>
    </citation>
    <scope>NUCLEOTIDE SEQUENCE [LARGE SCALE GENOMIC DNA]</scope>
    <source>
        <strain evidence="9">NRRL Y-27907 / 11-Y1</strain>
    </source>
</reference>
<dbReference type="FunCoup" id="G3ASE1">
    <property type="interactions" value="180"/>
</dbReference>
<dbReference type="SUPFAM" id="SSF51695">
    <property type="entry name" value="PLC-like phosphodiesterases"/>
    <property type="match status" value="1"/>
</dbReference>
<evidence type="ECO:0000259" key="7">
    <source>
        <dbReference type="PROSITE" id="PS51704"/>
    </source>
</evidence>
<feature type="compositionally biased region" description="Polar residues" evidence="5">
    <location>
        <begin position="878"/>
        <end position="889"/>
    </location>
</feature>
<gene>
    <name evidence="8" type="ORF">SPAPADRAFT_142062</name>
</gene>
<dbReference type="Gene3D" id="1.25.40.20">
    <property type="entry name" value="Ankyrin repeat-containing domain"/>
    <property type="match status" value="2"/>
</dbReference>
<feature type="region of interest" description="Disordered" evidence="5">
    <location>
        <begin position="547"/>
        <end position="569"/>
    </location>
</feature>
<dbReference type="PROSITE" id="PS50007">
    <property type="entry name" value="PIPLC_X_DOMAIN"/>
    <property type="match status" value="1"/>
</dbReference>
<dbReference type="InterPro" id="IPR057506">
    <property type="entry name" value="C2_GPCPD1"/>
</dbReference>
<dbReference type="OMA" id="WTPMEHA"/>
<keyword evidence="3 4" id="KW-0040">ANK repeat</keyword>
<dbReference type="STRING" id="619300.G3ASE1"/>
<accession>G3ASE1</accession>
<evidence type="ECO:0000256" key="5">
    <source>
        <dbReference type="SAM" id="MobiDB-lite"/>
    </source>
</evidence>
<dbReference type="SMART" id="SM00248">
    <property type="entry name" value="ANK"/>
    <property type="match status" value="6"/>
</dbReference>
<feature type="domain" description="GP-PDE" evidence="7">
    <location>
        <begin position="785"/>
        <end position="1127"/>
    </location>
</feature>
<dbReference type="GeneID" id="18870417"/>
<feature type="repeat" description="ANK" evidence="4">
    <location>
        <begin position="472"/>
        <end position="504"/>
    </location>
</feature>
<dbReference type="Pfam" id="PF03105">
    <property type="entry name" value="SPX"/>
    <property type="match status" value="1"/>
</dbReference>
<proteinExistence type="predicted"/>
<evidence type="ECO:0000256" key="1">
    <source>
        <dbReference type="ARBA" id="ARBA00022737"/>
    </source>
</evidence>
<dbReference type="RefSeq" id="XP_007377092.1">
    <property type="nucleotide sequence ID" value="XM_007377030.1"/>
</dbReference>
<dbReference type="InParanoid" id="G3ASE1"/>
<dbReference type="InterPro" id="IPR036770">
    <property type="entry name" value="Ankyrin_rpt-contain_sf"/>
</dbReference>
<dbReference type="Pfam" id="PF25329">
    <property type="entry name" value="C2_GDE1"/>
    <property type="match status" value="1"/>
</dbReference>
<dbReference type="AlphaFoldDB" id="G3ASE1"/>
<keyword evidence="1" id="KW-0677">Repeat</keyword>
<dbReference type="InterPro" id="IPR004331">
    <property type="entry name" value="SPX_dom"/>
</dbReference>
<protein>
    <recommendedName>
        <fullName evidence="10">Glycerophosphocholine phosphodiesterase</fullName>
    </recommendedName>
</protein>
<dbReference type="Gene3D" id="3.20.20.190">
    <property type="entry name" value="Phosphatidylinositol (PI) phosphodiesterase"/>
    <property type="match status" value="1"/>
</dbReference>
<dbReference type="Pfam" id="PF03009">
    <property type="entry name" value="GDPD"/>
    <property type="match status" value="1"/>
</dbReference>
<evidence type="ECO:0008006" key="10">
    <source>
        <dbReference type="Google" id="ProtNLM"/>
    </source>
</evidence>
<keyword evidence="2" id="KW-0378">Hydrolase</keyword>
<dbReference type="InterPro" id="IPR030395">
    <property type="entry name" value="GP_PDE_dom"/>
</dbReference>
<feature type="domain" description="SPX" evidence="6">
    <location>
        <begin position="1"/>
        <end position="148"/>
    </location>
</feature>
<dbReference type="HOGENOM" id="CLU_005444_1_0_1"/>
<name>G3ASE1_SPAPN</name>
<dbReference type="eggNOG" id="KOG2421">
    <property type="taxonomic scope" value="Eukaryota"/>
</dbReference>
<feature type="compositionally biased region" description="Polar residues" evidence="5">
    <location>
        <begin position="560"/>
        <end position="569"/>
    </location>
</feature>
<evidence type="ECO:0000256" key="4">
    <source>
        <dbReference type="PROSITE-ProRule" id="PRU00023"/>
    </source>
</evidence>
<evidence type="ECO:0000259" key="6">
    <source>
        <dbReference type="PROSITE" id="PS51382"/>
    </source>
</evidence>
<feature type="repeat" description="ANK" evidence="4">
    <location>
        <begin position="438"/>
        <end position="470"/>
    </location>
</feature>
<dbReference type="Pfam" id="PF12796">
    <property type="entry name" value="Ank_2"/>
    <property type="match status" value="3"/>
</dbReference>
<dbReference type="PROSITE" id="PS50088">
    <property type="entry name" value="ANK_REPEAT"/>
    <property type="match status" value="2"/>
</dbReference>
<dbReference type="InterPro" id="IPR002110">
    <property type="entry name" value="Ankyrin_rpt"/>
</dbReference>
<dbReference type="GO" id="GO:0046475">
    <property type="term" value="P:glycerophospholipid catabolic process"/>
    <property type="evidence" value="ECO:0007669"/>
    <property type="project" value="EnsemblFungi"/>
</dbReference>
<evidence type="ECO:0000313" key="8">
    <source>
        <dbReference type="EMBL" id="EGW31059.1"/>
    </source>
</evidence>
<dbReference type="KEGG" id="spaa:SPAPADRAFT_142062"/>
<dbReference type="CDD" id="cd14484">
    <property type="entry name" value="SPX_GDE1_like"/>
    <property type="match status" value="1"/>
</dbReference>
<dbReference type="PROSITE" id="PS51704">
    <property type="entry name" value="GP_PDE"/>
    <property type="match status" value="1"/>
</dbReference>
<dbReference type="InterPro" id="IPR051578">
    <property type="entry name" value="GDPD"/>
</dbReference>
<dbReference type="PROSITE" id="PS50297">
    <property type="entry name" value="ANK_REP_REGION"/>
    <property type="match status" value="1"/>
</dbReference>
<sequence>MKFGKTFQSQLIPEWSIYYMNYKALKKLIKSIDASIHDSNTDPSQHPEIVTETLACFFFEVDRDIEQVDSFYNTKFQEYNRRLNRVVKYDSHIESTEELDEIITILVELRASFRNLQWFGELNQKGFSKILKKLDKKLTSVMSDSNSYPFDNHNKEAYLTTRINALPFANGVELKNALETINHILMQLGADSIRPRDDAASAEDLVSVFNSLVIEDGDVSDALVRYSDKLSNRFLLLVLNKATLANSTKCIDQLLKHMTGLGYALYDDSDINGRNFFHQHIISLGKENDRQVDGKRANGVNKMYGLTYVLNKLDESQRHLLIAKDQYSRTPLHYAAKYGLQITGSLLEKVKSWDLIDTTKSIDDIEVWGDQEGLTPLHIAIIGKHSSTIQALIQFNHPNKLICPNVLLLAVRMNSCQILDSLIQEGNIDVNYTDADHNHETALYIACKLNYPDVVQFLLDHDADTEIGEIVFGWTPIFIAASEGYLSIVKLLKEYGAKYDIVDDSKWYPVEHASLRGYLDVADLLIPDNQELLLFDQLHQERNLPRVRPGSVSPAMMQHADSSGSSIDRLNSSHRETITQLYQHLKMNSSTTAVDKTMKPVKSFGHRYLSEDESILLVTLGTTDLRDNSPPIELNKSVDLVSDLDTALSLLITCRNKRTNEPVEPPVVVDLPIENHHGSATDPITFKLTNGLKSKDVVLTFDLAPTYQHEKSILARATAILSDAYTKVGPAELRSLHSGIATPLIDHNLNIMGKVRFEYLEVLAFKHPSMTLTRSDTYWKQLVSTRVIGHRGMGKNQSERKSLQLGENTVESFVAAASLGASYVEFDVQLTKDYVPVIYHDFTVAESGVDIPMHALTSEQFLGLTEYKKKKEGKAQGRRNSSTDITGTRNPPRARSSHQLQNNAFTKLDYDADIEREFADHINQRMKLTRTWKTNAFKGNARGLSIASNFVTLRELFHKVPANVGFDIELKYPMLDEAQQEGMGEISIDLNHYLDVILKVIYDENTMKRDIIFSSFHPDVCILLSLKQPTIPILFLTESGTTSMADIRASSLQNAIRFAKKWNLLGIVSAAAVFVKTPRLAEVVKSSGLVCVTYGEENNAPELAKIQMKAGVDAVVVDSVLAVREGLRAEVDTINGDI</sequence>
<dbReference type="PANTHER" id="PTHR22958">
    <property type="entry name" value="GLYCEROPHOSPHORYL DIESTER PHOSPHODIESTERASE"/>
    <property type="match status" value="1"/>
</dbReference>
<evidence type="ECO:0000256" key="3">
    <source>
        <dbReference type="ARBA" id="ARBA00023043"/>
    </source>
</evidence>
<evidence type="ECO:0000313" key="9">
    <source>
        <dbReference type="Proteomes" id="UP000000709"/>
    </source>
</evidence>
<dbReference type="eggNOG" id="KOG1162">
    <property type="taxonomic scope" value="Eukaryota"/>
</dbReference>
<dbReference type="GO" id="GO:0047389">
    <property type="term" value="F:glycerophosphocholine phosphodiesterase activity"/>
    <property type="evidence" value="ECO:0007669"/>
    <property type="project" value="EnsemblFungi"/>
</dbReference>
<organism evidence="9">
    <name type="scientific">Spathaspora passalidarum (strain NRRL Y-27907 / 11-Y1)</name>
    <dbReference type="NCBI Taxonomy" id="619300"/>
    <lineage>
        <taxon>Eukaryota</taxon>
        <taxon>Fungi</taxon>
        <taxon>Dikarya</taxon>
        <taxon>Ascomycota</taxon>
        <taxon>Saccharomycotina</taxon>
        <taxon>Pichiomycetes</taxon>
        <taxon>Debaryomycetaceae</taxon>
        <taxon>Spathaspora</taxon>
    </lineage>
</organism>
<dbReference type="Proteomes" id="UP000000709">
    <property type="component" value="Unassembled WGS sequence"/>
</dbReference>
<dbReference type="SUPFAM" id="SSF48403">
    <property type="entry name" value="Ankyrin repeat"/>
    <property type="match status" value="1"/>
</dbReference>